<feature type="transmembrane region" description="Helical" evidence="2">
    <location>
        <begin position="175"/>
        <end position="197"/>
    </location>
</feature>
<protein>
    <submittedName>
        <fullName evidence="3">Uncharacterized protein</fullName>
    </submittedName>
</protein>
<organism evidence="3 4">
    <name type="scientific">Russula ochroleuca</name>
    <dbReference type="NCBI Taxonomy" id="152965"/>
    <lineage>
        <taxon>Eukaryota</taxon>
        <taxon>Fungi</taxon>
        <taxon>Dikarya</taxon>
        <taxon>Basidiomycota</taxon>
        <taxon>Agaricomycotina</taxon>
        <taxon>Agaricomycetes</taxon>
        <taxon>Russulales</taxon>
        <taxon>Russulaceae</taxon>
        <taxon>Russula</taxon>
    </lineage>
</organism>
<evidence type="ECO:0000313" key="3">
    <source>
        <dbReference type="EMBL" id="KAF8486160.1"/>
    </source>
</evidence>
<dbReference type="EMBL" id="WHVB01000002">
    <property type="protein sequence ID" value="KAF8486160.1"/>
    <property type="molecule type" value="Genomic_DNA"/>
</dbReference>
<evidence type="ECO:0000313" key="4">
    <source>
        <dbReference type="Proteomes" id="UP000759537"/>
    </source>
</evidence>
<accession>A0A9P5N524</accession>
<feature type="compositionally biased region" description="Low complexity" evidence="1">
    <location>
        <begin position="107"/>
        <end position="167"/>
    </location>
</feature>
<keyword evidence="2" id="KW-0472">Membrane</keyword>
<keyword evidence="4" id="KW-1185">Reference proteome</keyword>
<evidence type="ECO:0000256" key="2">
    <source>
        <dbReference type="SAM" id="Phobius"/>
    </source>
</evidence>
<dbReference type="OrthoDB" id="3362246at2759"/>
<dbReference type="AlphaFoldDB" id="A0A9P5N524"/>
<gene>
    <name evidence="3" type="ORF">DFH94DRAFT_711071</name>
</gene>
<proteinExistence type="predicted"/>
<keyword evidence="2" id="KW-0812">Transmembrane</keyword>
<keyword evidence="2" id="KW-1133">Transmembrane helix</keyword>
<comment type="caution">
    <text evidence="3">The sequence shown here is derived from an EMBL/GenBank/DDBJ whole genome shotgun (WGS) entry which is preliminary data.</text>
</comment>
<name>A0A9P5N524_9AGAM</name>
<sequence>MVSREFLAAILSLPYPWFDFLVATFTLYMSLTNLQPAGQPSASALKQFPTQEGTSFTWEKVTLPVGTGFTVSLKDGHGQQVYSAPATVQDGGDSSCVSHDVKEGKEASASGSATSTSVSPGVAAVSPGTSSSPAATGSPTSSSSTPASHKSELAKSSSSASPSQSVKANSVARDISSGVIAGIMFAVGLTSILVTLVV</sequence>
<dbReference type="Proteomes" id="UP000759537">
    <property type="component" value="Unassembled WGS sequence"/>
</dbReference>
<feature type="region of interest" description="Disordered" evidence="1">
    <location>
        <begin position="84"/>
        <end position="167"/>
    </location>
</feature>
<reference evidence="3" key="2">
    <citation type="journal article" date="2020" name="Nat. Commun.">
        <title>Large-scale genome sequencing of mycorrhizal fungi provides insights into the early evolution of symbiotic traits.</title>
        <authorList>
            <person name="Miyauchi S."/>
            <person name="Kiss E."/>
            <person name="Kuo A."/>
            <person name="Drula E."/>
            <person name="Kohler A."/>
            <person name="Sanchez-Garcia M."/>
            <person name="Morin E."/>
            <person name="Andreopoulos B."/>
            <person name="Barry K.W."/>
            <person name="Bonito G."/>
            <person name="Buee M."/>
            <person name="Carver A."/>
            <person name="Chen C."/>
            <person name="Cichocki N."/>
            <person name="Clum A."/>
            <person name="Culley D."/>
            <person name="Crous P.W."/>
            <person name="Fauchery L."/>
            <person name="Girlanda M."/>
            <person name="Hayes R.D."/>
            <person name="Keri Z."/>
            <person name="LaButti K."/>
            <person name="Lipzen A."/>
            <person name="Lombard V."/>
            <person name="Magnuson J."/>
            <person name="Maillard F."/>
            <person name="Murat C."/>
            <person name="Nolan M."/>
            <person name="Ohm R.A."/>
            <person name="Pangilinan J."/>
            <person name="Pereira M.F."/>
            <person name="Perotto S."/>
            <person name="Peter M."/>
            <person name="Pfister S."/>
            <person name="Riley R."/>
            <person name="Sitrit Y."/>
            <person name="Stielow J.B."/>
            <person name="Szollosi G."/>
            <person name="Zifcakova L."/>
            <person name="Stursova M."/>
            <person name="Spatafora J.W."/>
            <person name="Tedersoo L."/>
            <person name="Vaario L.M."/>
            <person name="Yamada A."/>
            <person name="Yan M."/>
            <person name="Wang P."/>
            <person name="Xu J."/>
            <person name="Bruns T."/>
            <person name="Baldrian P."/>
            <person name="Vilgalys R."/>
            <person name="Dunand C."/>
            <person name="Henrissat B."/>
            <person name="Grigoriev I.V."/>
            <person name="Hibbett D."/>
            <person name="Nagy L.G."/>
            <person name="Martin F.M."/>
        </authorList>
    </citation>
    <scope>NUCLEOTIDE SEQUENCE</scope>
    <source>
        <strain evidence="3">Prilba</strain>
    </source>
</reference>
<feature type="transmembrane region" description="Helical" evidence="2">
    <location>
        <begin position="6"/>
        <end position="28"/>
    </location>
</feature>
<evidence type="ECO:0000256" key="1">
    <source>
        <dbReference type="SAM" id="MobiDB-lite"/>
    </source>
</evidence>
<reference evidence="3" key="1">
    <citation type="submission" date="2019-10" db="EMBL/GenBank/DDBJ databases">
        <authorList>
            <consortium name="DOE Joint Genome Institute"/>
            <person name="Kuo A."/>
            <person name="Miyauchi S."/>
            <person name="Kiss E."/>
            <person name="Drula E."/>
            <person name="Kohler A."/>
            <person name="Sanchez-Garcia M."/>
            <person name="Andreopoulos B."/>
            <person name="Barry K.W."/>
            <person name="Bonito G."/>
            <person name="Buee M."/>
            <person name="Carver A."/>
            <person name="Chen C."/>
            <person name="Cichocki N."/>
            <person name="Clum A."/>
            <person name="Culley D."/>
            <person name="Crous P.W."/>
            <person name="Fauchery L."/>
            <person name="Girlanda M."/>
            <person name="Hayes R."/>
            <person name="Keri Z."/>
            <person name="LaButti K."/>
            <person name="Lipzen A."/>
            <person name="Lombard V."/>
            <person name="Magnuson J."/>
            <person name="Maillard F."/>
            <person name="Morin E."/>
            <person name="Murat C."/>
            <person name="Nolan M."/>
            <person name="Ohm R."/>
            <person name="Pangilinan J."/>
            <person name="Pereira M."/>
            <person name="Perotto S."/>
            <person name="Peter M."/>
            <person name="Riley R."/>
            <person name="Sitrit Y."/>
            <person name="Stielow B."/>
            <person name="Szollosi G."/>
            <person name="Zifcakova L."/>
            <person name="Stursova M."/>
            <person name="Spatafora J.W."/>
            <person name="Tedersoo L."/>
            <person name="Vaario L.-M."/>
            <person name="Yamada A."/>
            <person name="Yan M."/>
            <person name="Wang P."/>
            <person name="Xu J."/>
            <person name="Bruns T."/>
            <person name="Baldrian P."/>
            <person name="Vilgalys R."/>
            <person name="Henrissat B."/>
            <person name="Grigoriev I.V."/>
            <person name="Hibbett D."/>
            <person name="Nagy L.G."/>
            <person name="Martin F.M."/>
        </authorList>
    </citation>
    <scope>NUCLEOTIDE SEQUENCE</scope>
    <source>
        <strain evidence="3">Prilba</strain>
    </source>
</reference>